<dbReference type="RefSeq" id="XP_007741435.1">
    <property type="nucleotide sequence ID" value="XM_007743245.1"/>
</dbReference>
<sequence length="454" mass="52361">MASITTDSEEYHSSSSYQETYTRGGDETDDTGTPGQLRGRKRRASEMEGDESENTASGAERANHYHEVQSEAEPEYEYEEKSEYEYDDKSAYEYEDKPEDKPAEKTEIPQVDADFTIVCPAPPRHRTATAEDDGDVVLLEDFPLEMADLSIDFSIRPGSAWQSLRRFKNALFSEPYNDSYTVGEFVYVNRHDPAPPAPPADASEDEKLQYDKDNLWVGLIAEFRGGASRVLVRLFWVYWPHELPMGRQPYHGKRELVLSNHVDIVEAHTISGHAEVSHWDEDDDSNKTVLRERYWRQTLNITASPANMLSKLRQFCTCSGYDNPELDMYQCRHCSTWNHEACLIVDLEKRAWKKFKKGLLTHEVEEVELEGTWTGNIVEMRSRGVKSTSKQKKPWKGKLEGRIYRAQQIDEDEYRHRALIRQLVPQGKDQKKGPSGPAIWHMEMNCLRCHEPLN</sequence>
<evidence type="ECO:0000313" key="3">
    <source>
        <dbReference type="EMBL" id="EXJ74335.1"/>
    </source>
</evidence>
<reference evidence="3 4" key="1">
    <citation type="submission" date="2013-03" db="EMBL/GenBank/DDBJ databases">
        <title>The Genome Sequence of Cladophialophora psammophila CBS 110553.</title>
        <authorList>
            <consortium name="The Broad Institute Genomics Platform"/>
            <person name="Cuomo C."/>
            <person name="de Hoog S."/>
            <person name="Gorbushina A."/>
            <person name="Walker B."/>
            <person name="Young S.K."/>
            <person name="Zeng Q."/>
            <person name="Gargeya S."/>
            <person name="Fitzgerald M."/>
            <person name="Haas B."/>
            <person name="Abouelleil A."/>
            <person name="Allen A.W."/>
            <person name="Alvarado L."/>
            <person name="Arachchi H.M."/>
            <person name="Berlin A.M."/>
            <person name="Chapman S.B."/>
            <person name="Gainer-Dewar J."/>
            <person name="Goldberg J."/>
            <person name="Griggs A."/>
            <person name="Gujja S."/>
            <person name="Hansen M."/>
            <person name="Howarth C."/>
            <person name="Imamovic A."/>
            <person name="Ireland A."/>
            <person name="Larimer J."/>
            <person name="McCowan C."/>
            <person name="Murphy C."/>
            <person name="Pearson M."/>
            <person name="Poon T.W."/>
            <person name="Priest M."/>
            <person name="Roberts A."/>
            <person name="Saif S."/>
            <person name="Shea T."/>
            <person name="Sisk P."/>
            <person name="Sykes S."/>
            <person name="Wortman J."/>
            <person name="Nusbaum C."/>
            <person name="Birren B."/>
        </authorList>
    </citation>
    <scope>NUCLEOTIDE SEQUENCE [LARGE SCALE GENOMIC DNA]</scope>
    <source>
        <strain evidence="3 4">CBS 110553</strain>
    </source>
</reference>
<dbReference type="InterPro" id="IPR011011">
    <property type="entry name" value="Znf_FYVE_PHD"/>
</dbReference>
<dbReference type="eggNOG" id="ENOG502S1KY">
    <property type="taxonomic scope" value="Eukaryota"/>
</dbReference>
<dbReference type="AlphaFoldDB" id="W9XAJ2"/>
<dbReference type="Gene3D" id="2.30.30.490">
    <property type="match status" value="1"/>
</dbReference>
<feature type="compositionally biased region" description="Basic and acidic residues" evidence="1">
    <location>
        <begin position="79"/>
        <end position="107"/>
    </location>
</feature>
<evidence type="ECO:0000259" key="2">
    <source>
        <dbReference type="PROSITE" id="PS51038"/>
    </source>
</evidence>
<keyword evidence="4" id="KW-1185">Reference proteome</keyword>
<feature type="domain" description="BAH" evidence="2">
    <location>
        <begin position="178"/>
        <end position="310"/>
    </location>
</feature>
<dbReference type="GO" id="GO:0003682">
    <property type="term" value="F:chromatin binding"/>
    <property type="evidence" value="ECO:0007669"/>
    <property type="project" value="InterPro"/>
</dbReference>
<dbReference type="PROSITE" id="PS51038">
    <property type="entry name" value="BAH"/>
    <property type="match status" value="1"/>
</dbReference>
<dbReference type="InterPro" id="IPR001025">
    <property type="entry name" value="BAH_dom"/>
</dbReference>
<evidence type="ECO:0000256" key="1">
    <source>
        <dbReference type="SAM" id="MobiDB-lite"/>
    </source>
</evidence>
<dbReference type="EMBL" id="AMGX01000003">
    <property type="protein sequence ID" value="EXJ74335.1"/>
    <property type="molecule type" value="Genomic_DNA"/>
</dbReference>
<gene>
    <name evidence="3" type="ORF">A1O5_02631</name>
</gene>
<proteinExistence type="predicted"/>
<dbReference type="PANTHER" id="PTHR46364">
    <property type="entry name" value="OS08G0421900 PROTEIN"/>
    <property type="match status" value="1"/>
</dbReference>
<dbReference type="Pfam" id="PF01426">
    <property type="entry name" value="BAH"/>
    <property type="match status" value="1"/>
</dbReference>
<organism evidence="3 4">
    <name type="scientific">Cladophialophora psammophila CBS 110553</name>
    <dbReference type="NCBI Taxonomy" id="1182543"/>
    <lineage>
        <taxon>Eukaryota</taxon>
        <taxon>Fungi</taxon>
        <taxon>Dikarya</taxon>
        <taxon>Ascomycota</taxon>
        <taxon>Pezizomycotina</taxon>
        <taxon>Eurotiomycetes</taxon>
        <taxon>Chaetothyriomycetidae</taxon>
        <taxon>Chaetothyriales</taxon>
        <taxon>Herpotrichiellaceae</taxon>
        <taxon>Cladophialophora</taxon>
    </lineage>
</organism>
<dbReference type="GeneID" id="19187362"/>
<comment type="caution">
    <text evidence="3">The sequence shown here is derived from an EMBL/GenBank/DDBJ whole genome shotgun (WGS) entry which is preliminary data.</text>
</comment>
<feature type="region of interest" description="Disordered" evidence="1">
    <location>
        <begin position="1"/>
        <end position="108"/>
    </location>
</feature>
<protein>
    <recommendedName>
        <fullName evidence="2">BAH domain-containing protein</fullName>
    </recommendedName>
</protein>
<evidence type="ECO:0000313" key="4">
    <source>
        <dbReference type="Proteomes" id="UP000019471"/>
    </source>
</evidence>
<dbReference type="Proteomes" id="UP000019471">
    <property type="component" value="Unassembled WGS sequence"/>
</dbReference>
<accession>W9XAJ2</accession>
<dbReference type="OrthoDB" id="10259622at2759"/>
<dbReference type="HOGENOM" id="CLU_050231_0_0_1"/>
<name>W9XAJ2_9EURO</name>
<dbReference type="SUPFAM" id="SSF57903">
    <property type="entry name" value="FYVE/PHD zinc finger"/>
    <property type="match status" value="1"/>
</dbReference>
<dbReference type="CDD" id="cd04370">
    <property type="entry name" value="BAH"/>
    <property type="match status" value="1"/>
</dbReference>
<dbReference type="STRING" id="1182543.W9XAJ2"/>
<feature type="compositionally biased region" description="Low complexity" evidence="1">
    <location>
        <begin position="13"/>
        <end position="23"/>
    </location>
</feature>
<dbReference type="InterPro" id="IPR043151">
    <property type="entry name" value="BAH_sf"/>
</dbReference>